<feature type="domain" description="Ketoreductase" evidence="2">
    <location>
        <begin position="10"/>
        <end position="202"/>
    </location>
</feature>
<dbReference type="SMART" id="SM00822">
    <property type="entry name" value="PKS_KR"/>
    <property type="match status" value="1"/>
</dbReference>
<dbReference type="CDD" id="cd05233">
    <property type="entry name" value="SDR_c"/>
    <property type="match status" value="1"/>
</dbReference>
<dbReference type="InterPro" id="IPR020904">
    <property type="entry name" value="Sc_DH/Rdtase_CS"/>
</dbReference>
<dbReference type="Pfam" id="PF13561">
    <property type="entry name" value="adh_short_C2"/>
    <property type="match status" value="1"/>
</dbReference>
<reference evidence="3 4" key="1">
    <citation type="submission" date="2020-09" db="EMBL/GenBank/DDBJ databases">
        <title>Actinomycete isolated from the Camponotus japonicus Mayr.</title>
        <authorList>
            <person name="Gong X."/>
        </authorList>
    </citation>
    <scope>NUCLEOTIDE SEQUENCE [LARGE SCALE GENOMIC DNA]</scope>
    <source>
        <strain evidence="3 4">2C-HV3</strain>
    </source>
</reference>
<gene>
    <name evidence="3" type="ORF">IEQ31_25915</name>
</gene>
<dbReference type="InterPro" id="IPR057326">
    <property type="entry name" value="KR_dom"/>
</dbReference>
<dbReference type="Gene3D" id="3.40.50.720">
    <property type="entry name" value="NAD(P)-binding Rossmann-like Domain"/>
    <property type="match status" value="1"/>
</dbReference>
<evidence type="ECO:0000259" key="2">
    <source>
        <dbReference type="SMART" id="SM00822"/>
    </source>
</evidence>
<dbReference type="PROSITE" id="PS00061">
    <property type="entry name" value="ADH_SHORT"/>
    <property type="match status" value="1"/>
</dbReference>
<dbReference type="SUPFAM" id="SSF51735">
    <property type="entry name" value="NAD(P)-binding Rossmann-fold domains"/>
    <property type="match status" value="1"/>
</dbReference>
<evidence type="ECO:0000256" key="1">
    <source>
        <dbReference type="ARBA" id="ARBA00006484"/>
    </source>
</evidence>
<dbReference type="PRINTS" id="PR00081">
    <property type="entry name" value="GDHRDH"/>
</dbReference>
<comment type="similarity">
    <text evidence="1">Belongs to the short-chain dehydrogenases/reductases (SDR) family.</text>
</comment>
<evidence type="ECO:0000313" key="4">
    <source>
        <dbReference type="Proteomes" id="UP000653231"/>
    </source>
</evidence>
<keyword evidence="4" id="KW-1185">Reference proteome</keyword>
<sequence length="255" mass="26197">MSRSGVLADRVAVITGSGQGIGREFAQAFAAAGATVVVADLDGENAEKVAAQLREGGAQALGLGVDVSDETAVTRMVETTVAEFGRIDVLVNGAAIFSTLTMKPFEEIGADEWRKVIDVNINGVFLCCRAVSATMRAQGSGTIVNISSSTVLGGRPNYLHYVTSKAAVVGMTRSLARELGPAGINVNVIMPGSVETGIPRDSARPEAVGQIVGNQALKRRIVSADIAGAAVFLASDAASMITGQSLVVDGGMNFL</sequence>
<dbReference type="Proteomes" id="UP000653231">
    <property type="component" value="Unassembled WGS sequence"/>
</dbReference>
<dbReference type="InterPro" id="IPR002347">
    <property type="entry name" value="SDR_fam"/>
</dbReference>
<dbReference type="EMBL" id="JACXRZ010000021">
    <property type="protein sequence ID" value="MBD3146603.1"/>
    <property type="molecule type" value="Genomic_DNA"/>
</dbReference>
<dbReference type="RefSeq" id="WP_191053891.1">
    <property type="nucleotide sequence ID" value="NZ_JACXRZ010000021.1"/>
</dbReference>
<dbReference type="NCBIfam" id="NF005559">
    <property type="entry name" value="PRK07231.1"/>
    <property type="match status" value="1"/>
</dbReference>
<dbReference type="InterPro" id="IPR036291">
    <property type="entry name" value="NAD(P)-bd_dom_sf"/>
</dbReference>
<evidence type="ECO:0000313" key="3">
    <source>
        <dbReference type="EMBL" id="MBD3146603.1"/>
    </source>
</evidence>
<proteinExistence type="inferred from homology"/>
<organism evidence="3 4">
    <name type="scientific">Microbispora bryophytorum subsp. camponoti</name>
    <dbReference type="NCBI Taxonomy" id="1677852"/>
    <lineage>
        <taxon>Bacteria</taxon>
        <taxon>Bacillati</taxon>
        <taxon>Actinomycetota</taxon>
        <taxon>Actinomycetes</taxon>
        <taxon>Streptosporangiales</taxon>
        <taxon>Streptosporangiaceae</taxon>
        <taxon>Microbispora</taxon>
    </lineage>
</organism>
<comment type="caution">
    <text evidence="3">The sequence shown here is derived from an EMBL/GenBank/DDBJ whole genome shotgun (WGS) entry which is preliminary data.</text>
</comment>
<dbReference type="PANTHER" id="PTHR42760">
    <property type="entry name" value="SHORT-CHAIN DEHYDROGENASES/REDUCTASES FAMILY MEMBER"/>
    <property type="match status" value="1"/>
</dbReference>
<protein>
    <submittedName>
        <fullName evidence="3">SDR family oxidoreductase</fullName>
    </submittedName>
</protein>
<dbReference type="PRINTS" id="PR00080">
    <property type="entry name" value="SDRFAMILY"/>
</dbReference>
<name>A0ABR8LDK8_9ACTN</name>
<accession>A0ABR8LDK8</accession>